<keyword evidence="1" id="KW-1133">Transmembrane helix</keyword>
<feature type="transmembrane region" description="Helical" evidence="1">
    <location>
        <begin position="38"/>
        <end position="56"/>
    </location>
</feature>
<proteinExistence type="predicted"/>
<keyword evidence="1" id="KW-0812">Transmembrane</keyword>
<evidence type="ECO:0000256" key="1">
    <source>
        <dbReference type="SAM" id="Phobius"/>
    </source>
</evidence>
<dbReference type="EMBL" id="CP079955">
    <property type="protein sequence ID" value="XBW67563.1"/>
    <property type="molecule type" value="Genomic_DNA"/>
</dbReference>
<evidence type="ECO:0000313" key="2">
    <source>
        <dbReference type="EMBL" id="XBW67563.1"/>
    </source>
</evidence>
<organism evidence="2">
    <name type="scientific">Macrococcus psychrotolerans</name>
    <dbReference type="NCBI Taxonomy" id="3039389"/>
    <lineage>
        <taxon>Bacteria</taxon>
        <taxon>Bacillati</taxon>
        <taxon>Bacillota</taxon>
        <taxon>Bacilli</taxon>
        <taxon>Bacillales</taxon>
        <taxon>Staphylococcaceae</taxon>
        <taxon>Macrococcus</taxon>
    </lineage>
</organism>
<protein>
    <submittedName>
        <fullName evidence="2">Uncharacterized protein</fullName>
    </submittedName>
</protein>
<name>A0AAU7VFW4_9STAP</name>
<dbReference type="AlphaFoldDB" id="A0AAU7VFW4"/>
<keyword evidence="1" id="KW-0472">Membrane</keyword>
<gene>
    <name evidence="2" type="ORF">KYI10_12650</name>
</gene>
<feature type="transmembrane region" description="Helical" evidence="1">
    <location>
        <begin position="7"/>
        <end position="26"/>
    </location>
</feature>
<accession>A0AAU7VFW4</accession>
<reference evidence="2" key="1">
    <citation type="submission" date="2021-07" db="EMBL/GenBank/DDBJ databases">
        <title>Prevalence and characterization of methicillin-resistant Macrococcus spp. in food producing animals and meat in Switzerland in 2019.</title>
        <authorList>
            <person name="Keller J.E."/>
            <person name="Schwendener S."/>
            <person name="Neuenschwander J."/>
            <person name="Overesch G."/>
            <person name="Perreten V."/>
        </authorList>
    </citation>
    <scope>NUCLEOTIDE SEQUENCE</scope>
    <source>
        <strain evidence="2">19Msa1099</strain>
    </source>
</reference>
<sequence length="64" mass="7863">MKLDKLINLLFIIFVIVIFMHIPNNIFDWHIKTQIRTIQIIIAIVIFILYFINIFIKYNKEKNR</sequence>